<keyword evidence="3" id="KW-1185">Reference proteome</keyword>
<reference evidence="3" key="1">
    <citation type="journal article" date="2017" name="Nat. Commun.">
        <title>The asparagus genome sheds light on the origin and evolution of a young Y chromosome.</title>
        <authorList>
            <person name="Harkess A."/>
            <person name="Zhou J."/>
            <person name="Xu C."/>
            <person name="Bowers J.E."/>
            <person name="Van der Hulst R."/>
            <person name="Ayyampalayam S."/>
            <person name="Mercati F."/>
            <person name="Riccardi P."/>
            <person name="McKain M.R."/>
            <person name="Kakrana A."/>
            <person name="Tang H."/>
            <person name="Ray J."/>
            <person name="Groenendijk J."/>
            <person name="Arikit S."/>
            <person name="Mathioni S.M."/>
            <person name="Nakano M."/>
            <person name="Shan H."/>
            <person name="Telgmann-Rauber A."/>
            <person name="Kanno A."/>
            <person name="Yue Z."/>
            <person name="Chen H."/>
            <person name="Li W."/>
            <person name="Chen Y."/>
            <person name="Xu X."/>
            <person name="Zhang Y."/>
            <person name="Luo S."/>
            <person name="Chen H."/>
            <person name="Gao J."/>
            <person name="Mao Z."/>
            <person name="Pires J.C."/>
            <person name="Luo M."/>
            <person name="Kudrna D."/>
            <person name="Wing R.A."/>
            <person name="Meyers B.C."/>
            <person name="Yi K."/>
            <person name="Kong H."/>
            <person name="Lavrijsen P."/>
            <person name="Sunseri F."/>
            <person name="Falavigna A."/>
            <person name="Ye Y."/>
            <person name="Leebens-Mack J.H."/>
            <person name="Chen G."/>
        </authorList>
    </citation>
    <scope>NUCLEOTIDE SEQUENCE [LARGE SCALE GENOMIC DNA]</scope>
    <source>
        <strain evidence="3">cv. DH0086</strain>
    </source>
</reference>
<organism evidence="2 3">
    <name type="scientific">Asparagus officinalis</name>
    <name type="common">Garden asparagus</name>
    <dbReference type="NCBI Taxonomy" id="4686"/>
    <lineage>
        <taxon>Eukaryota</taxon>
        <taxon>Viridiplantae</taxon>
        <taxon>Streptophyta</taxon>
        <taxon>Embryophyta</taxon>
        <taxon>Tracheophyta</taxon>
        <taxon>Spermatophyta</taxon>
        <taxon>Magnoliopsida</taxon>
        <taxon>Liliopsida</taxon>
        <taxon>Asparagales</taxon>
        <taxon>Asparagaceae</taxon>
        <taxon>Asparagoideae</taxon>
        <taxon>Asparagus</taxon>
    </lineage>
</organism>
<dbReference type="AlphaFoldDB" id="A0A5P1FGV3"/>
<feature type="compositionally biased region" description="Polar residues" evidence="1">
    <location>
        <begin position="1"/>
        <end position="31"/>
    </location>
</feature>
<sequence length="162" mass="18372">MHVHHTLSQSYPKTHQPQTNPHHDSSSSSYQCYHHGGRSPSPTTPFPPPLPPLLRLRSPACTLVAAAPLLPHPLRRHLKFRRFAYVTSFLIVSDATSGTPERAPSRLYGTVLGLLRRWRTFHVMQPQNMSAPRGHRVAISSYRWPCRTRRADREEGGRSGRS</sequence>
<protein>
    <submittedName>
        <fullName evidence="2">Uncharacterized protein</fullName>
    </submittedName>
</protein>
<dbReference type="Gramene" id="ONK76953">
    <property type="protein sequence ID" value="ONK76953"/>
    <property type="gene ID" value="A4U43_C02F1610"/>
</dbReference>
<feature type="compositionally biased region" description="Pro residues" evidence="1">
    <location>
        <begin position="42"/>
        <end position="51"/>
    </location>
</feature>
<evidence type="ECO:0000313" key="2">
    <source>
        <dbReference type="EMBL" id="ONK76953.1"/>
    </source>
</evidence>
<name>A0A5P1FGV3_ASPOF</name>
<evidence type="ECO:0000313" key="3">
    <source>
        <dbReference type="Proteomes" id="UP000243459"/>
    </source>
</evidence>
<feature type="region of interest" description="Disordered" evidence="1">
    <location>
        <begin position="1"/>
        <end position="51"/>
    </location>
</feature>
<dbReference type="EMBL" id="CM007382">
    <property type="protein sequence ID" value="ONK76953.1"/>
    <property type="molecule type" value="Genomic_DNA"/>
</dbReference>
<proteinExistence type="predicted"/>
<evidence type="ECO:0000256" key="1">
    <source>
        <dbReference type="SAM" id="MobiDB-lite"/>
    </source>
</evidence>
<accession>A0A5P1FGV3</accession>
<gene>
    <name evidence="2" type="ORF">A4U43_C02F1610</name>
</gene>
<dbReference type="Proteomes" id="UP000243459">
    <property type="component" value="Chromosome 2"/>
</dbReference>